<keyword evidence="12" id="KW-1185">Reference proteome</keyword>
<accession>D7FUB1</accession>
<dbReference type="GO" id="GO:0022900">
    <property type="term" value="P:electron transport chain"/>
    <property type="evidence" value="ECO:0007669"/>
    <property type="project" value="InterPro"/>
</dbReference>
<evidence type="ECO:0000256" key="4">
    <source>
        <dbReference type="ARBA" id="ARBA00022792"/>
    </source>
</evidence>
<dbReference type="STRING" id="2880.D7FUB1"/>
<reference evidence="11 12" key="1">
    <citation type="journal article" date="2010" name="Nature">
        <title>The Ectocarpus genome and the independent evolution of multicellularity in brown algae.</title>
        <authorList>
            <person name="Cock J.M."/>
            <person name="Sterck L."/>
            <person name="Rouze P."/>
            <person name="Scornet D."/>
            <person name="Allen A.E."/>
            <person name="Amoutzias G."/>
            <person name="Anthouard V."/>
            <person name="Artiguenave F."/>
            <person name="Aury J.M."/>
            <person name="Badger J.H."/>
            <person name="Beszteri B."/>
            <person name="Billiau K."/>
            <person name="Bonnet E."/>
            <person name="Bothwell J.H."/>
            <person name="Bowler C."/>
            <person name="Boyen C."/>
            <person name="Brownlee C."/>
            <person name="Carrano C.J."/>
            <person name="Charrier B."/>
            <person name="Cho G.Y."/>
            <person name="Coelho S.M."/>
            <person name="Collen J."/>
            <person name="Corre E."/>
            <person name="Da Silva C."/>
            <person name="Delage L."/>
            <person name="Delaroque N."/>
            <person name="Dittami S.M."/>
            <person name="Doulbeau S."/>
            <person name="Elias M."/>
            <person name="Farnham G."/>
            <person name="Gachon C.M."/>
            <person name="Gschloessl B."/>
            <person name="Heesch S."/>
            <person name="Jabbari K."/>
            <person name="Jubin C."/>
            <person name="Kawai H."/>
            <person name="Kimura K."/>
            <person name="Kloareg B."/>
            <person name="Kupper F.C."/>
            <person name="Lang D."/>
            <person name="Le Bail A."/>
            <person name="Leblanc C."/>
            <person name="Lerouge P."/>
            <person name="Lohr M."/>
            <person name="Lopez P.J."/>
            <person name="Martens C."/>
            <person name="Maumus F."/>
            <person name="Michel G."/>
            <person name="Miranda-Saavedra D."/>
            <person name="Morales J."/>
            <person name="Moreau H."/>
            <person name="Motomura T."/>
            <person name="Nagasato C."/>
            <person name="Napoli C.A."/>
            <person name="Nelson D.R."/>
            <person name="Nyvall-Collen P."/>
            <person name="Peters A.F."/>
            <person name="Pommier C."/>
            <person name="Potin P."/>
            <person name="Poulain J."/>
            <person name="Quesneville H."/>
            <person name="Read B."/>
            <person name="Rensing S.A."/>
            <person name="Ritter A."/>
            <person name="Rousvoal S."/>
            <person name="Samanta M."/>
            <person name="Samson G."/>
            <person name="Schroeder D.C."/>
            <person name="Segurens B."/>
            <person name="Strittmatter M."/>
            <person name="Tonon T."/>
            <person name="Tregear J.W."/>
            <person name="Valentin K."/>
            <person name="von Dassow P."/>
            <person name="Yamagishi T."/>
            <person name="Van de Peer Y."/>
            <person name="Wincker P."/>
        </authorList>
    </citation>
    <scope>NUCLEOTIDE SEQUENCE [LARGE SCALE GENOMIC DNA]</scope>
    <source>
        <strain evidence="12">Ec32 / CCAP1310/4</strain>
    </source>
</reference>
<keyword evidence="7 9" id="KW-0496">Mitochondrion</keyword>
<evidence type="ECO:0000256" key="5">
    <source>
        <dbReference type="ARBA" id="ARBA00022946"/>
    </source>
</evidence>
<keyword evidence="4 9" id="KW-0999">Mitochondrion inner membrane</keyword>
<evidence type="ECO:0000256" key="10">
    <source>
        <dbReference type="SAM" id="MobiDB-lite"/>
    </source>
</evidence>
<evidence type="ECO:0000256" key="6">
    <source>
        <dbReference type="ARBA" id="ARBA00022982"/>
    </source>
</evidence>
<keyword evidence="5 9" id="KW-0809">Transit peptide</keyword>
<proteinExistence type="inferred from homology"/>
<evidence type="ECO:0000256" key="1">
    <source>
        <dbReference type="ARBA" id="ARBA00005882"/>
    </source>
</evidence>
<evidence type="ECO:0000256" key="2">
    <source>
        <dbReference type="ARBA" id="ARBA00022448"/>
    </source>
</evidence>
<evidence type="ECO:0000313" key="12">
    <source>
        <dbReference type="Proteomes" id="UP000002630"/>
    </source>
</evidence>
<evidence type="ECO:0000313" key="11">
    <source>
        <dbReference type="EMBL" id="CBJ26181.1"/>
    </source>
</evidence>
<keyword evidence="2 9" id="KW-0813">Transport</keyword>
<dbReference type="InterPro" id="IPR006885">
    <property type="entry name" value="NADH_UbQ_FeS_4_mit-like"/>
</dbReference>
<comment type="function">
    <text evidence="9">Accessory subunit of the mitochondrial membrane respiratory chain NADH dehydrogenase (Complex I), that is believed not to be involved in catalysis. Complex I functions in the transfer of electrons from NADH to the respiratory chain. The immediate electron acceptor for the enzyme is believed to be ubiquinone.</text>
</comment>
<organism evidence="11 12">
    <name type="scientific">Ectocarpus siliculosus</name>
    <name type="common">Brown alga</name>
    <name type="synonym">Conferva siliculosa</name>
    <dbReference type="NCBI Taxonomy" id="2880"/>
    <lineage>
        <taxon>Eukaryota</taxon>
        <taxon>Sar</taxon>
        <taxon>Stramenopiles</taxon>
        <taxon>Ochrophyta</taxon>
        <taxon>PX clade</taxon>
        <taxon>Phaeophyceae</taxon>
        <taxon>Ectocarpales</taxon>
        <taxon>Ectocarpaceae</taxon>
        <taxon>Ectocarpus</taxon>
    </lineage>
</organism>
<sequence length="241" mass="26328">MLAARATGSHGARPAAALAAAASRASSRAFSAKPPDKPKPTPEEEEAKKVAQMRALDVVLEAQNNTVSPPMYSTRDEPFPENPEEALALDPLPPTVAGRKVIIAQKSKPATTTGTAGGLYGWNLTFKQKERWSNPLMGWTSTGDPMSNMQLSFSTPEQAVKFCQKRGWKYEVKAPAKREAVFGKFAYSHNFLPHNVEHDLKVNGTKTQQFTFPTAGASHYERPLNFVGTAPVRQHGNPEQK</sequence>
<keyword evidence="3 9" id="KW-0679">Respiratory chain</keyword>
<evidence type="ECO:0000256" key="8">
    <source>
        <dbReference type="ARBA" id="ARBA00023136"/>
    </source>
</evidence>
<dbReference type="AlphaFoldDB" id="D7FUB1"/>
<evidence type="ECO:0000256" key="3">
    <source>
        <dbReference type="ARBA" id="ARBA00022660"/>
    </source>
</evidence>
<keyword evidence="11" id="KW-0560">Oxidoreductase</keyword>
<comment type="subcellular location">
    <subcellularLocation>
        <location evidence="9">Mitochondrion inner membrane</location>
        <topology evidence="9">Peripheral membrane protein</topology>
        <orientation evidence="9">Matrix side</orientation>
    </subcellularLocation>
</comment>
<feature type="compositionally biased region" description="Low complexity" evidence="10">
    <location>
        <begin position="12"/>
        <end position="33"/>
    </location>
</feature>
<keyword evidence="8 9" id="KW-0472">Membrane</keyword>
<dbReference type="GO" id="GO:0016491">
    <property type="term" value="F:oxidoreductase activity"/>
    <property type="evidence" value="ECO:0007669"/>
    <property type="project" value="UniProtKB-KW"/>
</dbReference>
<dbReference type="PANTHER" id="PTHR12219">
    <property type="entry name" value="NADH-UBIQUINONE OXIDOREDUCTASE"/>
    <property type="match status" value="1"/>
</dbReference>
<dbReference type="PANTHER" id="PTHR12219:SF8">
    <property type="entry name" value="NADH DEHYDROGENASE [UBIQUINONE] IRON-SULFUR PROTEIN 4, MITOCHONDRIAL"/>
    <property type="match status" value="1"/>
</dbReference>
<gene>
    <name evidence="11" type="primary">NDA</name>
    <name evidence="11" type="ORF">Esi_0027_0010</name>
</gene>
<dbReference type="OrthoDB" id="3089at2759"/>
<dbReference type="EMBL" id="FN649734">
    <property type="protein sequence ID" value="CBJ26181.1"/>
    <property type="molecule type" value="Genomic_DNA"/>
</dbReference>
<keyword evidence="6 9" id="KW-0249">Electron transport</keyword>
<evidence type="ECO:0000256" key="7">
    <source>
        <dbReference type="ARBA" id="ARBA00023128"/>
    </source>
</evidence>
<dbReference type="EMBL" id="FN648453">
    <property type="protein sequence ID" value="CBJ26181.1"/>
    <property type="molecule type" value="Genomic_DNA"/>
</dbReference>
<dbReference type="GO" id="GO:0005743">
    <property type="term" value="C:mitochondrial inner membrane"/>
    <property type="evidence" value="ECO:0007669"/>
    <property type="project" value="UniProtKB-SubCell"/>
</dbReference>
<feature type="region of interest" description="Disordered" evidence="10">
    <location>
        <begin position="1"/>
        <end position="50"/>
    </location>
</feature>
<dbReference type="InterPro" id="IPR038532">
    <property type="entry name" value="NDUFS4-like_sf"/>
</dbReference>
<dbReference type="Pfam" id="PF04800">
    <property type="entry name" value="NDUS4"/>
    <property type="match status" value="1"/>
</dbReference>
<dbReference type="Gene3D" id="3.30.160.190">
    <property type="entry name" value="atu1810 like domain"/>
    <property type="match status" value="1"/>
</dbReference>
<dbReference type="InParanoid" id="D7FUB1"/>
<feature type="compositionally biased region" description="Basic and acidic residues" evidence="10">
    <location>
        <begin position="34"/>
        <end position="49"/>
    </location>
</feature>
<name>D7FUB1_ECTSI</name>
<evidence type="ECO:0000256" key="9">
    <source>
        <dbReference type="RuleBase" id="RU367010"/>
    </source>
</evidence>
<dbReference type="Proteomes" id="UP000002630">
    <property type="component" value="Linkage Group LG09"/>
</dbReference>
<protein>
    <recommendedName>
        <fullName evidence="9">NADH dehydrogenase [ubiquinone] iron-sulfur protein 4, mitochondrial</fullName>
    </recommendedName>
</protein>
<comment type="similarity">
    <text evidence="1 9">Belongs to the complex I NDUFS4 subunit family.</text>
</comment>